<accession>A0ACA9MBG7</accession>
<keyword evidence="2" id="KW-1185">Reference proteome</keyword>
<name>A0ACA9MBG7_9GLOM</name>
<evidence type="ECO:0000313" key="1">
    <source>
        <dbReference type="EMBL" id="CAG8580194.1"/>
    </source>
</evidence>
<evidence type="ECO:0000313" key="2">
    <source>
        <dbReference type="Proteomes" id="UP000789366"/>
    </source>
</evidence>
<gene>
    <name evidence="1" type="ORF">SPELUC_LOCUS6332</name>
</gene>
<organism evidence="1 2">
    <name type="scientific">Cetraspora pellucida</name>
    <dbReference type="NCBI Taxonomy" id="1433469"/>
    <lineage>
        <taxon>Eukaryota</taxon>
        <taxon>Fungi</taxon>
        <taxon>Fungi incertae sedis</taxon>
        <taxon>Mucoromycota</taxon>
        <taxon>Glomeromycotina</taxon>
        <taxon>Glomeromycetes</taxon>
        <taxon>Diversisporales</taxon>
        <taxon>Gigasporaceae</taxon>
        <taxon>Cetraspora</taxon>
    </lineage>
</organism>
<protein>
    <submittedName>
        <fullName evidence="1">3043_t:CDS:1</fullName>
    </submittedName>
</protein>
<dbReference type="EMBL" id="CAJVPW010007371">
    <property type="protein sequence ID" value="CAG8580194.1"/>
    <property type="molecule type" value="Genomic_DNA"/>
</dbReference>
<comment type="caution">
    <text evidence="1">The sequence shown here is derived from an EMBL/GenBank/DDBJ whole genome shotgun (WGS) entry which is preliminary data.</text>
</comment>
<dbReference type="Proteomes" id="UP000789366">
    <property type="component" value="Unassembled WGS sequence"/>
</dbReference>
<reference evidence="1" key="1">
    <citation type="submission" date="2021-06" db="EMBL/GenBank/DDBJ databases">
        <authorList>
            <person name="Kallberg Y."/>
            <person name="Tangrot J."/>
            <person name="Rosling A."/>
        </authorList>
    </citation>
    <scope>NUCLEOTIDE SEQUENCE</scope>
    <source>
        <strain evidence="1">28 12/20/2015</strain>
    </source>
</reference>
<feature type="non-terminal residue" evidence="1">
    <location>
        <position position="366"/>
    </location>
</feature>
<sequence length="366" mass="41521">MNIKDYALYKTVMETKNFPLLIPSDMDELSYCGFITVKGQELAFQIKLENNSACLKNAKLYGSPELKRLIFGHERALQQRLEQCANFSEFFVDLKDLLAEYLDFSKTDPSPGENYYSTLINELNSIGWDKLEAFNPSLKNLSLKLRYTDSICKFFANLPKTNDNNYFGVSDSSGRQHSIFVSLPFSYPKASLIVHAELPTPISMSLNHMTSLKDVVSFYSKELEKFQDVWAMLDDIDKHTWVLEPCKPKRSDLMRRIALGNHCSLQIELDASCPKGECQYRLFECGICYSYRHEGSLPDQSCNNAKCGQPFHRSCLYEVSILAVLDIKGSGIYDLCLIADFYSGSGLFHQQNKASIHSSGIVLIVT</sequence>
<proteinExistence type="predicted"/>